<proteinExistence type="predicted"/>
<reference evidence="1 2" key="1">
    <citation type="submission" date="2020-08" db="EMBL/GenBank/DDBJ databases">
        <title>Genomic Encyclopedia of Type Strains, Phase IV (KMG-IV): sequencing the most valuable type-strain genomes for metagenomic binning, comparative biology and taxonomic classification.</title>
        <authorList>
            <person name="Goeker M."/>
        </authorList>
    </citation>
    <scope>NUCLEOTIDE SEQUENCE [LARGE SCALE GENOMIC DNA]</scope>
    <source>
        <strain evidence="1 2">DSM 105074</strain>
    </source>
</reference>
<dbReference type="Proteomes" id="UP000557307">
    <property type="component" value="Unassembled WGS sequence"/>
</dbReference>
<gene>
    <name evidence="1" type="ORF">HNQ92_005351</name>
</gene>
<name>A0A840U5T6_9BACT</name>
<dbReference type="EMBL" id="JACHGF010000014">
    <property type="protein sequence ID" value="MBB5287189.1"/>
    <property type="molecule type" value="Genomic_DNA"/>
</dbReference>
<sequence length="346" mass="40234">MNATVYTTIKNRLELLLNQRAPESTRPKADLIHQNIYADTLTELARTQTGTWWRPLNHLWAKYESGLLEARAGHLHLAEQYFQEAGEFKRNFPEQHYLPELAEVSALPAVAYLHYKQGYFAQAENELLASLDNDAVLLEQGYFILEYHRIQQLHNLARSCFFQKRMQDGARLIGLALRYMLYGQVPPLSYGWSEGYLQQAPWQLRSDMLWQLSAETAGVLLHYRAEEKVLFSEAFGHLTFWEPHTPDDEVLLEWFTLKELLAQVPSDEAVLRAVRFLDQQPAAFDVYKLSLLMSVVEVLQQYRYYTPEVHRILTTLVGTLQISPRNRQSCQLYLDSLIENPELLET</sequence>
<comment type="caution">
    <text evidence="1">The sequence shown here is derived from an EMBL/GenBank/DDBJ whole genome shotgun (WGS) entry which is preliminary data.</text>
</comment>
<keyword evidence="2" id="KW-1185">Reference proteome</keyword>
<dbReference type="AlphaFoldDB" id="A0A840U5T6"/>
<protein>
    <submittedName>
        <fullName evidence="1">Uncharacterized protein</fullName>
    </submittedName>
</protein>
<dbReference type="RefSeq" id="WP_184179039.1">
    <property type="nucleotide sequence ID" value="NZ_JACHGF010000014.1"/>
</dbReference>
<organism evidence="1 2">
    <name type="scientific">Rhabdobacter roseus</name>
    <dbReference type="NCBI Taxonomy" id="1655419"/>
    <lineage>
        <taxon>Bacteria</taxon>
        <taxon>Pseudomonadati</taxon>
        <taxon>Bacteroidota</taxon>
        <taxon>Cytophagia</taxon>
        <taxon>Cytophagales</taxon>
        <taxon>Cytophagaceae</taxon>
        <taxon>Rhabdobacter</taxon>
    </lineage>
</organism>
<evidence type="ECO:0000313" key="1">
    <source>
        <dbReference type="EMBL" id="MBB5287189.1"/>
    </source>
</evidence>
<evidence type="ECO:0000313" key="2">
    <source>
        <dbReference type="Proteomes" id="UP000557307"/>
    </source>
</evidence>
<accession>A0A840U5T6</accession>